<dbReference type="EMBL" id="JAGPXF010000006">
    <property type="protein sequence ID" value="KAH7238037.1"/>
    <property type="molecule type" value="Genomic_DNA"/>
</dbReference>
<evidence type="ECO:0000313" key="3">
    <source>
        <dbReference type="Proteomes" id="UP000813427"/>
    </source>
</evidence>
<dbReference type="PANTHER" id="PTHR33112:SF16">
    <property type="entry name" value="HETEROKARYON INCOMPATIBILITY DOMAIN-CONTAINING PROTEIN"/>
    <property type="match status" value="1"/>
</dbReference>
<evidence type="ECO:0000313" key="2">
    <source>
        <dbReference type="EMBL" id="KAH7238037.1"/>
    </source>
</evidence>
<keyword evidence="3" id="KW-1185">Reference proteome</keyword>
<gene>
    <name evidence="2" type="ORF">BKA59DRAFT_557597</name>
</gene>
<dbReference type="PANTHER" id="PTHR33112">
    <property type="entry name" value="DOMAIN PROTEIN, PUTATIVE-RELATED"/>
    <property type="match status" value="1"/>
</dbReference>
<dbReference type="Pfam" id="PF06985">
    <property type="entry name" value="HET"/>
    <property type="match status" value="1"/>
</dbReference>
<proteinExistence type="predicted"/>
<organism evidence="2 3">
    <name type="scientific">Fusarium tricinctum</name>
    <dbReference type="NCBI Taxonomy" id="61284"/>
    <lineage>
        <taxon>Eukaryota</taxon>
        <taxon>Fungi</taxon>
        <taxon>Dikarya</taxon>
        <taxon>Ascomycota</taxon>
        <taxon>Pezizomycotina</taxon>
        <taxon>Sordariomycetes</taxon>
        <taxon>Hypocreomycetidae</taxon>
        <taxon>Hypocreales</taxon>
        <taxon>Nectriaceae</taxon>
        <taxon>Fusarium</taxon>
        <taxon>Fusarium tricinctum species complex</taxon>
    </lineage>
</organism>
<comment type="caution">
    <text evidence="2">The sequence shown here is derived from an EMBL/GenBank/DDBJ whole genome shotgun (WGS) entry which is preliminary data.</text>
</comment>
<dbReference type="AlphaFoldDB" id="A0A8K0RPR4"/>
<accession>A0A8K0RPR4</accession>
<protein>
    <recommendedName>
        <fullName evidence="1">Heterokaryon incompatibility domain-containing protein</fullName>
    </recommendedName>
</protein>
<sequence>MRIVAEPADRGARSVAAKGTLFRPINWQVDSDEVFEFLHRGLTTLPERLKGIDFVSLTKPLRDDVATTSRLDLEYIWIDSLCILQDSQEEKPRDITQMDRICSHAYATLSASSASHVTEGFLGNRQVSQFMTPISLRYLTRSGVEINLLMCADPTPRDIEDPINTHGWTFHERGLPPSLIYFSKKPSRLCFQSVAIRGERQ</sequence>
<feature type="domain" description="Heterokaryon incompatibility" evidence="1">
    <location>
        <begin position="53"/>
        <end position="172"/>
    </location>
</feature>
<reference evidence="2" key="1">
    <citation type="journal article" date="2021" name="Nat. Commun.">
        <title>Genetic determinants of endophytism in the Arabidopsis root mycobiome.</title>
        <authorList>
            <person name="Mesny F."/>
            <person name="Miyauchi S."/>
            <person name="Thiergart T."/>
            <person name="Pickel B."/>
            <person name="Atanasova L."/>
            <person name="Karlsson M."/>
            <person name="Huettel B."/>
            <person name="Barry K.W."/>
            <person name="Haridas S."/>
            <person name="Chen C."/>
            <person name="Bauer D."/>
            <person name="Andreopoulos W."/>
            <person name="Pangilinan J."/>
            <person name="LaButti K."/>
            <person name="Riley R."/>
            <person name="Lipzen A."/>
            <person name="Clum A."/>
            <person name="Drula E."/>
            <person name="Henrissat B."/>
            <person name="Kohler A."/>
            <person name="Grigoriev I.V."/>
            <person name="Martin F.M."/>
            <person name="Hacquard S."/>
        </authorList>
    </citation>
    <scope>NUCLEOTIDE SEQUENCE</scope>
    <source>
        <strain evidence="2">MPI-SDFR-AT-0068</strain>
    </source>
</reference>
<name>A0A8K0RPR4_9HYPO</name>
<dbReference type="InterPro" id="IPR010730">
    <property type="entry name" value="HET"/>
</dbReference>
<evidence type="ECO:0000259" key="1">
    <source>
        <dbReference type="Pfam" id="PF06985"/>
    </source>
</evidence>
<dbReference type="OrthoDB" id="5001157at2759"/>
<dbReference type="Proteomes" id="UP000813427">
    <property type="component" value="Unassembled WGS sequence"/>
</dbReference>